<name>A0A8S9MCE0_BRACR</name>
<comment type="subcellular location">
    <subcellularLocation>
        <location evidence="1">Membrane</location>
        <topology evidence="1">Multi-pass membrane protein</topology>
    </subcellularLocation>
</comment>
<gene>
    <name evidence="11" type="ORF">F2Q68_00040650</name>
</gene>
<evidence type="ECO:0000256" key="3">
    <source>
        <dbReference type="ARBA" id="ARBA00022692"/>
    </source>
</evidence>
<feature type="transmembrane region" description="Helical" evidence="10">
    <location>
        <begin position="542"/>
        <end position="565"/>
    </location>
</feature>
<dbReference type="Proteomes" id="UP000712281">
    <property type="component" value="Unassembled WGS sequence"/>
</dbReference>
<feature type="compositionally biased region" description="Low complexity" evidence="9">
    <location>
        <begin position="654"/>
        <end position="671"/>
    </location>
</feature>
<evidence type="ECO:0000256" key="8">
    <source>
        <dbReference type="ARBA" id="ARBA00023265"/>
    </source>
</evidence>
<evidence type="ECO:0000256" key="6">
    <source>
        <dbReference type="ARBA" id="ARBA00022989"/>
    </source>
</evidence>
<proteinExistence type="inferred from homology"/>
<dbReference type="Pfam" id="PF03094">
    <property type="entry name" value="Mlo"/>
    <property type="match status" value="1"/>
</dbReference>
<organism evidence="11 12">
    <name type="scientific">Brassica cretica</name>
    <name type="common">Mustard</name>
    <dbReference type="NCBI Taxonomy" id="69181"/>
    <lineage>
        <taxon>Eukaryota</taxon>
        <taxon>Viridiplantae</taxon>
        <taxon>Streptophyta</taxon>
        <taxon>Embryophyta</taxon>
        <taxon>Tracheophyta</taxon>
        <taxon>Spermatophyta</taxon>
        <taxon>Magnoliopsida</taxon>
        <taxon>eudicotyledons</taxon>
        <taxon>Gunneridae</taxon>
        <taxon>Pentapetalae</taxon>
        <taxon>rosids</taxon>
        <taxon>malvids</taxon>
        <taxon>Brassicales</taxon>
        <taxon>Brassicaceae</taxon>
        <taxon>Brassiceae</taxon>
        <taxon>Brassica</taxon>
    </lineage>
</organism>
<feature type="compositionally biased region" description="Basic and acidic residues" evidence="9">
    <location>
        <begin position="592"/>
        <end position="612"/>
    </location>
</feature>
<evidence type="ECO:0008006" key="13">
    <source>
        <dbReference type="Google" id="ProtNLM"/>
    </source>
</evidence>
<dbReference type="GO" id="GO:0005516">
    <property type="term" value="F:calmodulin binding"/>
    <property type="evidence" value="ECO:0007669"/>
    <property type="project" value="UniProtKB-KW"/>
</dbReference>
<feature type="transmembrane region" description="Helical" evidence="10">
    <location>
        <begin position="501"/>
        <end position="522"/>
    </location>
</feature>
<feature type="transmembrane region" description="Helical" evidence="10">
    <location>
        <begin position="445"/>
        <end position="467"/>
    </location>
</feature>
<protein>
    <recommendedName>
        <fullName evidence="13">MLO-like protein</fullName>
    </recommendedName>
</protein>
<dbReference type="AlphaFoldDB" id="A0A8S9MCE0"/>
<keyword evidence="7 10" id="KW-0472">Membrane</keyword>
<feature type="compositionally biased region" description="Low complexity" evidence="9">
    <location>
        <begin position="619"/>
        <end position="628"/>
    </location>
</feature>
<dbReference type="PANTHER" id="PTHR31942">
    <property type="entry name" value="MLO-LIKE PROTEIN 1"/>
    <property type="match status" value="1"/>
</dbReference>
<dbReference type="GO" id="GO:0016020">
    <property type="term" value="C:membrane"/>
    <property type="evidence" value="ECO:0007669"/>
    <property type="project" value="UniProtKB-SubCell"/>
</dbReference>
<evidence type="ECO:0000256" key="1">
    <source>
        <dbReference type="ARBA" id="ARBA00004141"/>
    </source>
</evidence>
<evidence type="ECO:0000256" key="4">
    <source>
        <dbReference type="ARBA" id="ARBA00022821"/>
    </source>
</evidence>
<evidence type="ECO:0000256" key="5">
    <source>
        <dbReference type="ARBA" id="ARBA00022860"/>
    </source>
</evidence>
<dbReference type="PANTHER" id="PTHR31942:SF107">
    <property type="entry name" value="MLO-LIKE PROTEIN"/>
    <property type="match status" value="1"/>
</dbReference>
<dbReference type="InterPro" id="IPR004326">
    <property type="entry name" value="Mlo"/>
</dbReference>
<evidence type="ECO:0000256" key="9">
    <source>
        <dbReference type="SAM" id="MobiDB-lite"/>
    </source>
</evidence>
<keyword evidence="3 10" id="KW-0812">Transmembrane</keyword>
<dbReference type="GO" id="GO:0006952">
    <property type="term" value="P:defense response"/>
    <property type="evidence" value="ECO:0007669"/>
    <property type="project" value="UniProtKB-KW"/>
</dbReference>
<feature type="region of interest" description="Disordered" evidence="9">
    <location>
        <begin position="588"/>
        <end position="680"/>
    </location>
</feature>
<evidence type="ECO:0000313" key="11">
    <source>
        <dbReference type="EMBL" id="KAF2617644.1"/>
    </source>
</evidence>
<reference evidence="11" key="1">
    <citation type="submission" date="2019-12" db="EMBL/GenBank/DDBJ databases">
        <title>Genome sequencing and annotation of Brassica cretica.</title>
        <authorList>
            <person name="Studholme D.J."/>
            <person name="Sarris P.F."/>
        </authorList>
    </citation>
    <scope>NUCLEOTIDE SEQUENCE</scope>
    <source>
        <strain evidence="11">PFS-001/15</strain>
        <tissue evidence="11">Leaf</tissue>
    </source>
</reference>
<evidence type="ECO:0000256" key="7">
    <source>
        <dbReference type="ARBA" id="ARBA00023136"/>
    </source>
</evidence>
<keyword evidence="6 10" id="KW-1133">Transmembrane helix</keyword>
<accession>A0A8S9MCE0</accession>
<evidence type="ECO:0000256" key="2">
    <source>
        <dbReference type="ARBA" id="ARBA00006574"/>
    </source>
</evidence>
<dbReference type="EMBL" id="QGKW02000007">
    <property type="protein sequence ID" value="KAF2617644.1"/>
    <property type="molecule type" value="Genomic_DNA"/>
</dbReference>
<sequence length="680" mass="76275">MQSPVTNEDAIVAVAAVEDTVPGGDSQPAVAVDSSDLGTVSPAPVPFVPTLGAWAKPLKLSPSALSVQRKFGSNLLQDLSYPTSHWPSLPSGHREGHTKNMATPVPNKGPMVTVAGGDSQPVVAVDSPDLRSTVFSPVSPAPVPLVPTLGAWAKPLKIHLPSSSSGLAVPWDAAIVKSCCIYWKRYERVAKELRTITPRPPVMDDGIGVGSCRWNVSLVRQTFTHEDAELILKVKPHSDRKDSFKWGYTSNGNYYSSQSGRKLLELLRERQQPLHVAVGLPPIEKNLWKAIWKWLKKKHKGNLYEALEKVKAVLQMIKWKQWEDDTKTIEYEYSNDQGRFRFAKDTSFGRRHLSSWSNTNFTLWTVCFFRQFFGSVTEVDYKTLRRGFITALVPGSGSEKTPYDFFNYIQRSLEKDFKIIVEISPIIWFVTVLFLLTNSDGLHSYLWLPFIPLIVVLIVGTKLQVIITKLGLRILEKGDVVRGAPVVQPGDDLFWFDSPGLMLFLIHLVLFSNAFQLAFFAWSSYEFGFSNCFHKKPQHIAIRIVVGLVVQILCSYVTLPLYALVIQMGTTKKPTVFNGRVSQMLKKWHHTAQKETQHGRRSESNTPHHESSPIHLLHNSNNQSSESFPNPPPPSHSDHHDHRQFYDPESQHQAAESSTHHSISHESASIELPPIRPANA</sequence>
<feature type="transmembrane region" description="Helical" evidence="10">
    <location>
        <begin position="419"/>
        <end position="439"/>
    </location>
</feature>
<keyword evidence="8" id="KW-0568">Pathogenesis-related protein</keyword>
<comment type="caution">
    <text evidence="11">The sequence shown here is derived from an EMBL/GenBank/DDBJ whole genome shotgun (WGS) entry which is preliminary data.</text>
</comment>
<comment type="similarity">
    <text evidence="2">Belongs to the MLO family.</text>
</comment>
<keyword evidence="4" id="KW-0611">Plant defense</keyword>
<keyword evidence="5" id="KW-0112">Calmodulin-binding</keyword>
<feature type="compositionally biased region" description="Basic and acidic residues" evidence="9">
    <location>
        <begin position="636"/>
        <end position="650"/>
    </location>
</feature>
<evidence type="ECO:0000256" key="10">
    <source>
        <dbReference type="SAM" id="Phobius"/>
    </source>
</evidence>
<evidence type="ECO:0000313" key="12">
    <source>
        <dbReference type="Proteomes" id="UP000712281"/>
    </source>
</evidence>